<evidence type="ECO:0000313" key="3">
    <source>
        <dbReference type="Proteomes" id="UP000269669"/>
    </source>
</evidence>
<name>A0A428MFW2_9BACT</name>
<dbReference type="Proteomes" id="UP000269669">
    <property type="component" value="Unassembled WGS sequence"/>
</dbReference>
<proteinExistence type="predicted"/>
<feature type="transmembrane region" description="Helical" evidence="1">
    <location>
        <begin position="100"/>
        <end position="119"/>
    </location>
</feature>
<reference evidence="2 3" key="1">
    <citation type="submission" date="2018-12" db="EMBL/GenBank/DDBJ databases">
        <title>Sequencing of bacterial isolates from soil warming experiment in Harvard Forest, Massachusetts, USA.</title>
        <authorList>
            <person name="Deangelis K."/>
        </authorList>
    </citation>
    <scope>NUCLEOTIDE SEQUENCE [LARGE SCALE GENOMIC DNA]</scope>
    <source>
        <strain evidence="2 3">EB153</strain>
    </source>
</reference>
<dbReference type="EMBL" id="RSDW01000001">
    <property type="protein sequence ID" value="RSL15786.1"/>
    <property type="molecule type" value="Genomic_DNA"/>
</dbReference>
<comment type="caution">
    <text evidence="2">The sequence shown here is derived from an EMBL/GenBank/DDBJ whole genome shotgun (WGS) entry which is preliminary data.</text>
</comment>
<evidence type="ECO:0000256" key="1">
    <source>
        <dbReference type="SAM" id="Phobius"/>
    </source>
</evidence>
<keyword evidence="1" id="KW-1133">Transmembrane helix</keyword>
<gene>
    <name evidence="2" type="ORF">EDE15_1289</name>
</gene>
<dbReference type="RefSeq" id="WP_125484492.1">
    <property type="nucleotide sequence ID" value="NZ_RSDW01000001.1"/>
</dbReference>
<organism evidence="2 3">
    <name type="scientific">Edaphobacter aggregans</name>
    <dbReference type="NCBI Taxonomy" id="570835"/>
    <lineage>
        <taxon>Bacteria</taxon>
        <taxon>Pseudomonadati</taxon>
        <taxon>Acidobacteriota</taxon>
        <taxon>Terriglobia</taxon>
        <taxon>Terriglobales</taxon>
        <taxon>Acidobacteriaceae</taxon>
        <taxon>Edaphobacter</taxon>
    </lineage>
</organism>
<evidence type="ECO:0000313" key="2">
    <source>
        <dbReference type="EMBL" id="RSL15786.1"/>
    </source>
</evidence>
<protein>
    <submittedName>
        <fullName evidence="2">Uncharacterized protein</fullName>
    </submittedName>
</protein>
<dbReference type="AlphaFoldDB" id="A0A428MFW2"/>
<keyword evidence="1" id="KW-0812">Transmembrane</keyword>
<keyword evidence="1" id="KW-0472">Membrane</keyword>
<dbReference type="OrthoDB" id="127650at2"/>
<accession>A0A428MFW2</accession>
<keyword evidence="3" id="KW-1185">Reference proteome</keyword>
<sequence length="593" mass="66088">MNDHIREGELLRAVDGELSKDRAAKINEHLAACWMCRTRLNDFEGTIHRFVHVYINDLKSQIPEIDGPRALLRARIMSLESAEKRSWWEGLSLPLQWGRVSGYFAVALMAIAIISFPFIRLHRVAPEMTVPEVLNKAASGEQIGLRQATQRVTYQKLQIRVEGNIYNRSIYRDTRNARHVAKLQSIARPMSEQDVARMLDPVAHVFSEAKMDWEAPLSPSHLSGWRSALQVKADQVHRDEAITEVSTATPEGPIAEATVKFRNADYRPISETLRLRDNRVVEIAELDYGVLELNQVSADLFDAGSAPVLAVHAAGSEDSQANIGGVALELEVMRRLDRANALMGEQLFIERHRDSVHVRGVVDDKQRRDEIVMALGLAAKNPALQLDIAVPNGTVQGRKRIVHESVEGIEGFQRAPADGSLREFFAKKPITGTTTEEEVERFMDEVSLHSQSARAHALALKQIAERFSPDDLKAMTSEEHRQWRGMLQSHASAVLKETRLMRENLEPIFGANAEDNRSLISNFKSDADLVYAAAKLSDLTASNDSAVWHSFAASTQASNVTLVCLPEFWDSLLDAEILAEKISASTTDGGPQF</sequence>